<protein>
    <recommendedName>
        <fullName evidence="1">Ribosome maturation protein SDO1/SBDS N-terminal domain-containing protein</fullName>
    </recommendedName>
</protein>
<dbReference type="Gene3D" id="3.30.1250.10">
    <property type="entry name" value="Ribosome maturation protein SBDS, N-terminal domain"/>
    <property type="match status" value="1"/>
</dbReference>
<feature type="domain" description="Ribosome maturation protein SDO1/SBDS N-terminal" evidence="1">
    <location>
        <begin position="4"/>
        <end position="95"/>
    </location>
</feature>
<evidence type="ECO:0000259" key="1">
    <source>
        <dbReference type="Pfam" id="PF01172"/>
    </source>
</evidence>
<dbReference type="Proteomes" id="UP001152885">
    <property type="component" value="Unassembled WGS sequence"/>
</dbReference>
<dbReference type="InterPro" id="IPR036786">
    <property type="entry name" value="Ribosome_mat_SBDS_N_sf"/>
</dbReference>
<dbReference type="Pfam" id="PF01172">
    <property type="entry name" value="SBDS_N"/>
    <property type="match status" value="1"/>
</dbReference>
<gene>
    <name evidence="2" type="ORF">CANVERA_P2534</name>
</gene>
<evidence type="ECO:0000313" key="3">
    <source>
        <dbReference type="Proteomes" id="UP001152885"/>
    </source>
</evidence>
<organism evidence="2 3">
    <name type="scientific">Candida verbasci</name>
    <dbReference type="NCBI Taxonomy" id="1227364"/>
    <lineage>
        <taxon>Eukaryota</taxon>
        <taxon>Fungi</taxon>
        <taxon>Dikarya</taxon>
        <taxon>Ascomycota</taxon>
        <taxon>Saccharomycotina</taxon>
        <taxon>Pichiomycetes</taxon>
        <taxon>Debaryomycetaceae</taxon>
        <taxon>Candida/Lodderomyces clade</taxon>
        <taxon>Candida</taxon>
    </lineage>
</organism>
<dbReference type="AlphaFoldDB" id="A0A9W4XLC6"/>
<dbReference type="EMBL" id="CANTUO010000002">
    <property type="protein sequence ID" value="CAI5758022.1"/>
    <property type="molecule type" value="Genomic_DNA"/>
</dbReference>
<evidence type="ECO:0000313" key="2">
    <source>
        <dbReference type="EMBL" id="CAI5758022.1"/>
    </source>
</evidence>
<proteinExistence type="predicted"/>
<dbReference type="InterPro" id="IPR019783">
    <property type="entry name" value="SDO1/SBDS_N"/>
</dbReference>
<dbReference type="SUPFAM" id="SSF89895">
    <property type="entry name" value="FYSH domain"/>
    <property type="match status" value="1"/>
</dbReference>
<reference evidence="2" key="1">
    <citation type="submission" date="2022-12" db="EMBL/GenBank/DDBJ databases">
        <authorList>
            <person name="Brejova B."/>
        </authorList>
    </citation>
    <scope>NUCLEOTIDE SEQUENCE</scope>
</reference>
<dbReference type="OrthoDB" id="2567806at2759"/>
<comment type="caution">
    <text evidence="2">The sequence shown here is derived from an EMBL/GenBank/DDBJ whole genome shotgun (WGS) entry which is preliminary data.</text>
</comment>
<sequence>MTNNPHKLFYKGKETDFVIFIDDRNLYAKYKSGDSTIPIIDIVSIFKVFVNRSRGVEGVLDEASNLVLENEFGTKNVDEAIKIILKNGEDKHNAEISEGYASHNDSIGAGNTGN</sequence>
<keyword evidence="3" id="KW-1185">Reference proteome</keyword>
<name>A0A9W4XLC6_9ASCO</name>
<accession>A0A9W4XLC6</accession>